<evidence type="ECO:0000313" key="5">
    <source>
        <dbReference type="Proteomes" id="UP000648801"/>
    </source>
</evidence>
<dbReference type="InterPro" id="IPR029056">
    <property type="entry name" value="Ribokinase-like"/>
</dbReference>
<dbReference type="AlphaFoldDB" id="A0A916W2S6"/>
<dbReference type="InterPro" id="IPR013749">
    <property type="entry name" value="PM/HMP-P_kinase-1"/>
</dbReference>
<dbReference type="NCBIfam" id="TIGR00097">
    <property type="entry name" value="HMP-P_kinase"/>
    <property type="match status" value="1"/>
</dbReference>
<evidence type="ECO:0000256" key="1">
    <source>
        <dbReference type="ARBA" id="ARBA00004948"/>
    </source>
</evidence>
<evidence type="ECO:0000256" key="2">
    <source>
        <dbReference type="ARBA" id="ARBA00012135"/>
    </source>
</evidence>
<dbReference type="GO" id="GO:0009228">
    <property type="term" value="P:thiamine biosynthetic process"/>
    <property type="evidence" value="ECO:0007669"/>
    <property type="project" value="InterPro"/>
</dbReference>
<evidence type="ECO:0000259" key="3">
    <source>
        <dbReference type="Pfam" id="PF08543"/>
    </source>
</evidence>
<evidence type="ECO:0000313" key="4">
    <source>
        <dbReference type="EMBL" id="GGA61506.1"/>
    </source>
</evidence>
<keyword evidence="5" id="KW-1185">Reference proteome</keyword>
<accession>A0A916W2S6</accession>
<organism evidence="4 5">
    <name type="scientific">Edaphobacter acidisoli</name>
    <dbReference type="NCBI Taxonomy" id="2040573"/>
    <lineage>
        <taxon>Bacteria</taxon>
        <taxon>Pseudomonadati</taxon>
        <taxon>Acidobacteriota</taxon>
        <taxon>Terriglobia</taxon>
        <taxon>Terriglobales</taxon>
        <taxon>Acidobacteriaceae</taxon>
        <taxon>Edaphobacter</taxon>
    </lineage>
</organism>
<dbReference type="Pfam" id="PF08543">
    <property type="entry name" value="Phos_pyr_kin"/>
    <property type="match status" value="1"/>
</dbReference>
<keyword evidence="4" id="KW-0418">Kinase</keyword>
<dbReference type="Proteomes" id="UP000648801">
    <property type="component" value="Unassembled WGS sequence"/>
</dbReference>
<comment type="caution">
    <text evidence="4">The sequence shown here is derived from an EMBL/GenBank/DDBJ whole genome shotgun (WGS) entry which is preliminary data.</text>
</comment>
<proteinExistence type="predicted"/>
<dbReference type="PANTHER" id="PTHR20858:SF17">
    <property type="entry name" value="HYDROXYMETHYLPYRIMIDINE_PHOSPHOMETHYLPYRIMIDINE KINASE THI20-RELATED"/>
    <property type="match status" value="1"/>
</dbReference>
<keyword evidence="4" id="KW-0808">Transferase</keyword>
<protein>
    <recommendedName>
        <fullName evidence="2">hydroxymethylpyrimidine kinase</fullName>
        <ecNumber evidence="2">2.7.1.49</ecNumber>
    </recommendedName>
</protein>
<comment type="pathway">
    <text evidence="1">Cofactor biosynthesis; thiamine diphosphate biosynthesis.</text>
</comment>
<dbReference type="GO" id="GO:0005829">
    <property type="term" value="C:cytosol"/>
    <property type="evidence" value="ECO:0007669"/>
    <property type="project" value="TreeGrafter"/>
</dbReference>
<dbReference type="Gene3D" id="3.40.1190.20">
    <property type="match status" value="1"/>
</dbReference>
<reference evidence="4" key="1">
    <citation type="journal article" date="2014" name="Int. J. Syst. Evol. Microbiol.">
        <title>Complete genome sequence of Corynebacterium casei LMG S-19264T (=DSM 44701T), isolated from a smear-ripened cheese.</title>
        <authorList>
            <consortium name="US DOE Joint Genome Institute (JGI-PGF)"/>
            <person name="Walter F."/>
            <person name="Albersmeier A."/>
            <person name="Kalinowski J."/>
            <person name="Ruckert C."/>
        </authorList>
    </citation>
    <scope>NUCLEOTIDE SEQUENCE</scope>
    <source>
        <strain evidence="4">CGMCC 1.15447</strain>
    </source>
</reference>
<dbReference type="SUPFAM" id="SSF53613">
    <property type="entry name" value="Ribokinase-like"/>
    <property type="match status" value="1"/>
</dbReference>
<dbReference type="CDD" id="cd01169">
    <property type="entry name" value="HMPP_kinase"/>
    <property type="match status" value="1"/>
</dbReference>
<name>A0A916W2S6_9BACT</name>
<gene>
    <name evidence="4" type="primary">thiD</name>
    <name evidence="4" type="ORF">GCM10011507_11270</name>
</gene>
<dbReference type="InterPro" id="IPR004399">
    <property type="entry name" value="HMP/HMP-P_kinase_dom"/>
</dbReference>
<dbReference type="RefSeq" id="WP_188758282.1">
    <property type="nucleotide sequence ID" value="NZ_BMJB01000001.1"/>
</dbReference>
<dbReference type="EMBL" id="BMJB01000001">
    <property type="protein sequence ID" value="GGA61506.1"/>
    <property type="molecule type" value="Genomic_DNA"/>
</dbReference>
<dbReference type="GO" id="GO:0008972">
    <property type="term" value="F:phosphomethylpyrimidine kinase activity"/>
    <property type="evidence" value="ECO:0007669"/>
    <property type="project" value="InterPro"/>
</dbReference>
<reference evidence="4" key="2">
    <citation type="submission" date="2020-09" db="EMBL/GenBank/DDBJ databases">
        <authorList>
            <person name="Sun Q."/>
            <person name="Zhou Y."/>
        </authorList>
    </citation>
    <scope>NUCLEOTIDE SEQUENCE</scope>
    <source>
        <strain evidence="4">CGMCC 1.15447</strain>
    </source>
</reference>
<feature type="domain" description="Pyridoxamine kinase/Phosphomethylpyrimidine kinase" evidence="3">
    <location>
        <begin position="11"/>
        <end position="254"/>
    </location>
</feature>
<dbReference type="GO" id="GO:0008902">
    <property type="term" value="F:hydroxymethylpyrimidine kinase activity"/>
    <property type="evidence" value="ECO:0007669"/>
    <property type="project" value="UniProtKB-EC"/>
</dbReference>
<dbReference type="EC" id="2.7.1.49" evidence="2"/>
<sequence>MKTVLTIAGFDPSSGAGITADLMVFRAHGLFGTSCITGLTVQSTVGVRGMHPVKAEVVRETLDCLWDDLPAAGIKIGMLATAANVVAVADFLERVRRTGVAVVLDPVLRSSSGRELLEADGVALMRERLLPLVDWVTPNLDELAMLSGRRVAERDDVPEAARALQRAVRGLSVMATGGHLAVPDDFVMTADGRMRWLSGEHVETSSTHGTGCALSSALLCGLVRGDADAPRSAKEYVTGALRAAHAMGKGRGPVEHLWQMRWDD</sequence>
<dbReference type="PANTHER" id="PTHR20858">
    <property type="entry name" value="PHOSPHOMETHYLPYRIMIDINE KINASE"/>
    <property type="match status" value="1"/>
</dbReference>